<gene>
    <name evidence="1" type="ORF">EV182_008161</name>
</gene>
<sequence>MTNPTKGGEDVYGQGKEPGRPNSVQGTAGAAASARAPSPGLSSYLLQADYYNNAVRKQSFIQGYQYACQQIAHRQQMLYQSFGNSSDSPLQPNINAVVSEPGRLSPGPPSPSLVPSDRDNTSFQHLLNSAFDTTASQNNPVISALLDQFKRVHTQDF</sequence>
<evidence type="ECO:0000313" key="1">
    <source>
        <dbReference type="EMBL" id="KAJ1676458.1"/>
    </source>
</evidence>
<evidence type="ECO:0000313" key="2">
    <source>
        <dbReference type="Proteomes" id="UP001145114"/>
    </source>
</evidence>
<dbReference type="EMBL" id="JAMZIH010004079">
    <property type="protein sequence ID" value="KAJ1676458.1"/>
    <property type="molecule type" value="Genomic_DNA"/>
</dbReference>
<comment type="caution">
    <text evidence="1">The sequence shown here is derived from an EMBL/GenBank/DDBJ whole genome shotgun (WGS) entry which is preliminary data.</text>
</comment>
<protein>
    <submittedName>
        <fullName evidence="1">Uncharacterized protein</fullName>
    </submittedName>
</protein>
<reference evidence="1" key="1">
    <citation type="submission" date="2022-06" db="EMBL/GenBank/DDBJ databases">
        <title>Phylogenomic reconstructions and comparative analyses of Kickxellomycotina fungi.</title>
        <authorList>
            <person name="Reynolds N.K."/>
            <person name="Stajich J.E."/>
            <person name="Barry K."/>
            <person name="Grigoriev I.V."/>
            <person name="Crous P."/>
            <person name="Smith M.E."/>
        </authorList>
    </citation>
    <scope>NUCLEOTIDE SEQUENCE</scope>
    <source>
        <strain evidence="1">RSA 2271</strain>
    </source>
</reference>
<keyword evidence="2" id="KW-1185">Reference proteome</keyword>
<proteinExistence type="predicted"/>
<organism evidence="1 2">
    <name type="scientific">Spiromyces aspiralis</name>
    <dbReference type="NCBI Taxonomy" id="68401"/>
    <lineage>
        <taxon>Eukaryota</taxon>
        <taxon>Fungi</taxon>
        <taxon>Fungi incertae sedis</taxon>
        <taxon>Zoopagomycota</taxon>
        <taxon>Kickxellomycotina</taxon>
        <taxon>Kickxellomycetes</taxon>
        <taxon>Kickxellales</taxon>
        <taxon>Kickxellaceae</taxon>
        <taxon>Spiromyces</taxon>
    </lineage>
</organism>
<accession>A0ACC1HKZ9</accession>
<name>A0ACC1HKZ9_9FUNG</name>
<dbReference type="Proteomes" id="UP001145114">
    <property type="component" value="Unassembled WGS sequence"/>
</dbReference>